<gene>
    <name evidence="2" type="primary">pseG</name>
    <name evidence="2" type="ORF">I5M27_12330</name>
</gene>
<dbReference type="EC" id="3.6.1.57" evidence="2"/>
<name>A0ABS1C2Z8_9BACT</name>
<dbReference type="SUPFAM" id="SSF55729">
    <property type="entry name" value="Acyl-CoA N-acyltransferases (Nat)"/>
    <property type="match status" value="1"/>
</dbReference>
<comment type="caution">
    <text evidence="2">The sequence shown here is derived from an EMBL/GenBank/DDBJ whole genome shotgun (WGS) entry which is preliminary data.</text>
</comment>
<keyword evidence="2" id="KW-0378">Hydrolase</keyword>
<sequence length="489" mass="54989">MQRTKIIFRADGNSRIGLGHVVRSLALAELLHDDFDCTFAIQEPSQTLLTQLNSVCEEVICLPSNQSEALFAEAQNIAEALTGQEIIVLDGYHFTTEYQQILKRKGNVLVCLDDLHDRKFMADAIINIAGGVKPEMYQATAYTRFCIGPEYALLRKPFRDAQKTVGKTPAKVAKILICFGGADPENYTLNFARKLHQLNPHLHLEIVTGSAYQHTELLKDFLAEKRGANWHQNLNAEEMCALMKNCEAALCSASSVAYEYCAVNGMLFIEKTAGNQTDLYNFLIAENLALPAEKLPALLSEKTVAFQDQKLIEKQRKIFNGQAEENLRRLFRQLALQARLFFRQATLEDATLLFDWANDPEVRRFSFNSEPIPFETHLNWLNGKLKNPDALLLIAEINTQPAALLRFDVEGNSALISYQIGAAYRGKGLGHRVLQLGLPVLKKHFAHVSQAIGYVQPVNVPSVRAFEKAEYKNLGMEEKNLAYKFLIEI</sequence>
<protein>
    <submittedName>
        <fullName evidence="2">UDP-2,4-diacetamido-2,4, 6-trideoxy-beta-L-altropyranose hydrolase</fullName>
        <ecNumber evidence="2">3.6.1.57</ecNumber>
    </submittedName>
</protein>
<evidence type="ECO:0000313" key="3">
    <source>
        <dbReference type="Proteomes" id="UP000644147"/>
    </source>
</evidence>
<dbReference type="Gene3D" id="3.40.630.30">
    <property type="match status" value="1"/>
</dbReference>
<dbReference type="EMBL" id="JAEHFX010000006">
    <property type="protein sequence ID" value="MBK0403779.1"/>
    <property type="molecule type" value="Genomic_DNA"/>
</dbReference>
<proteinExistence type="predicted"/>
<dbReference type="Pfam" id="PF13302">
    <property type="entry name" value="Acetyltransf_3"/>
    <property type="match status" value="1"/>
</dbReference>
<dbReference type="InterPro" id="IPR016181">
    <property type="entry name" value="Acyl_CoA_acyltransferase"/>
</dbReference>
<dbReference type="InterPro" id="IPR000182">
    <property type="entry name" value="GNAT_dom"/>
</dbReference>
<evidence type="ECO:0000313" key="2">
    <source>
        <dbReference type="EMBL" id="MBK0403779.1"/>
    </source>
</evidence>
<keyword evidence="3" id="KW-1185">Reference proteome</keyword>
<accession>A0ABS1C2Z8</accession>
<dbReference type="Gene3D" id="3.40.50.2000">
    <property type="entry name" value="Glycogen Phosphorylase B"/>
    <property type="match status" value="1"/>
</dbReference>
<dbReference type="RefSeq" id="WP_200506532.1">
    <property type="nucleotide sequence ID" value="NZ_JAEHFX010000006.1"/>
</dbReference>
<dbReference type="InterPro" id="IPR020023">
    <property type="entry name" value="PseG"/>
</dbReference>
<dbReference type="Gene3D" id="3.40.50.11190">
    <property type="match status" value="1"/>
</dbReference>
<reference evidence="2 3" key="1">
    <citation type="submission" date="2020-12" db="EMBL/GenBank/DDBJ databases">
        <title>Bacterial novel species Adhaeribacter sp. BT258 isolated from soil.</title>
        <authorList>
            <person name="Jung H.-Y."/>
        </authorList>
    </citation>
    <scope>NUCLEOTIDE SEQUENCE [LARGE SCALE GENOMIC DNA]</scope>
    <source>
        <strain evidence="2 3">BT258</strain>
    </source>
</reference>
<dbReference type="Proteomes" id="UP000644147">
    <property type="component" value="Unassembled WGS sequence"/>
</dbReference>
<evidence type="ECO:0000259" key="1">
    <source>
        <dbReference type="PROSITE" id="PS51186"/>
    </source>
</evidence>
<dbReference type="NCBIfam" id="TIGR03590">
    <property type="entry name" value="PseG"/>
    <property type="match status" value="1"/>
</dbReference>
<dbReference type="PROSITE" id="PS51186">
    <property type="entry name" value="GNAT"/>
    <property type="match status" value="1"/>
</dbReference>
<organism evidence="2 3">
    <name type="scientific">Adhaeribacter terrigena</name>
    <dbReference type="NCBI Taxonomy" id="2793070"/>
    <lineage>
        <taxon>Bacteria</taxon>
        <taxon>Pseudomonadati</taxon>
        <taxon>Bacteroidota</taxon>
        <taxon>Cytophagia</taxon>
        <taxon>Cytophagales</taxon>
        <taxon>Hymenobacteraceae</taxon>
        <taxon>Adhaeribacter</taxon>
    </lineage>
</organism>
<feature type="domain" description="N-acetyltransferase" evidence="1">
    <location>
        <begin position="340"/>
        <end position="489"/>
    </location>
</feature>
<dbReference type="GO" id="GO:0016787">
    <property type="term" value="F:hydrolase activity"/>
    <property type="evidence" value="ECO:0007669"/>
    <property type="project" value="UniProtKB-KW"/>
</dbReference>